<dbReference type="EMBL" id="JAUDEO010000076">
    <property type="protein sequence ID" value="MDM8334657.1"/>
    <property type="molecule type" value="Genomic_DNA"/>
</dbReference>
<accession>A0ABT7VPL2</accession>
<protein>
    <recommendedName>
        <fullName evidence="3">Transposase</fullName>
    </recommendedName>
</protein>
<evidence type="ECO:0000313" key="1">
    <source>
        <dbReference type="EMBL" id="MDM8334657.1"/>
    </source>
</evidence>
<reference evidence="1 2" key="3">
    <citation type="submission" date="2023-06" db="EMBL/GenBank/DDBJ databases">
        <authorList>
            <person name="Zeman M."/>
            <person name="Kubasova T."/>
            <person name="Jahodarova E."/>
            <person name="Nykrynova M."/>
            <person name="Rychlik I."/>
        </authorList>
    </citation>
    <scope>NUCLEOTIDE SEQUENCE [LARGE SCALE GENOMIC DNA]</scope>
    <source>
        <strain evidence="1 2">105_WCHN</strain>
    </source>
</reference>
<keyword evidence="2" id="KW-1185">Reference proteome</keyword>
<comment type="caution">
    <text evidence="1">The sequence shown here is derived from an EMBL/GenBank/DDBJ whole genome shotgun (WGS) entry which is preliminary data.</text>
</comment>
<proteinExistence type="predicted"/>
<organism evidence="1 2">
    <name type="scientific">Limosilactobacillus panis</name>
    <dbReference type="NCBI Taxonomy" id="47493"/>
    <lineage>
        <taxon>Bacteria</taxon>
        <taxon>Bacillati</taxon>
        <taxon>Bacillota</taxon>
        <taxon>Bacilli</taxon>
        <taxon>Lactobacillales</taxon>
        <taxon>Lactobacillaceae</taxon>
        <taxon>Limosilactobacillus</taxon>
    </lineage>
</organism>
<dbReference type="Proteomes" id="UP001529423">
    <property type="component" value="Unassembled WGS sequence"/>
</dbReference>
<gene>
    <name evidence="1" type="ORF">QUW46_08780</name>
</gene>
<sequence>MIDRDLNASRNILTWALDPKKHIKYLERQAAIKAAKKGGITKDKLPKAIPARVLVTTN</sequence>
<reference evidence="2" key="1">
    <citation type="submission" date="2023-06" db="EMBL/GenBank/DDBJ databases">
        <title>Identification and characterization of horizontal gene transfer across gut microbiota members of farm animals based on homology search.</title>
        <authorList>
            <person name="Zeman M."/>
            <person name="Kubasova T."/>
            <person name="Jahodarova E."/>
            <person name="Nykrynova M."/>
            <person name="Rychlik I."/>
        </authorList>
    </citation>
    <scope>NUCLEOTIDE SEQUENCE [LARGE SCALE GENOMIC DNA]</scope>
    <source>
        <strain evidence="2">105_WCHN</strain>
    </source>
</reference>
<reference evidence="1 2" key="2">
    <citation type="submission" date="2023-06" db="EMBL/GenBank/DDBJ databases">
        <title>Identification and characterization of horizontal gene transfer across gut microbiota members of farm animals based on homology search.</title>
        <authorList>
            <person name="Schwarzerova J."/>
            <person name="Nykrynova M."/>
            <person name="Jureckova K."/>
            <person name="Cejkova D."/>
            <person name="Rychlik I."/>
        </authorList>
    </citation>
    <scope>NUCLEOTIDE SEQUENCE [LARGE SCALE GENOMIC DNA]</scope>
    <source>
        <strain evidence="1 2">105_WCHN</strain>
    </source>
</reference>
<name>A0ABT7VPL2_9LACO</name>
<evidence type="ECO:0000313" key="2">
    <source>
        <dbReference type="Proteomes" id="UP001529423"/>
    </source>
</evidence>
<evidence type="ECO:0008006" key="3">
    <source>
        <dbReference type="Google" id="ProtNLM"/>
    </source>
</evidence>